<evidence type="ECO:0000256" key="4">
    <source>
        <dbReference type="RuleBase" id="RU003495"/>
    </source>
</evidence>
<organism evidence="6 7">
    <name type="scientific">Stakelama flava</name>
    <dbReference type="NCBI Taxonomy" id="2860338"/>
    <lineage>
        <taxon>Bacteria</taxon>
        <taxon>Pseudomonadati</taxon>
        <taxon>Pseudomonadota</taxon>
        <taxon>Alphaproteobacteria</taxon>
        <taxon>Sphingomonadales</taxon>
        <taxon>Sphingomonadaceae</taxon>
        <taxon>Stakelama</taxon>
    </lineage>
</organism>
<evidence type="ECO:0000259" key="5">
    <source>
        <dbReference type="Pfam" id="PF03330"/>
    </source>
</evidence>
<feature type="domain" description="RlpA-like protein double-psi beta-barrel" evidence="5">
    <location>
        <begin position="71"/>
        <end position="157"/>
    </location>
</feature>
<comment type="function">
    <text evidence="3">Lytic transglycosylase with a strong preference for naked glycan strands that lack stem peptides.</text>
</comment>
<dbReference type="InterPro" id="IPR012997">
    <property type="entry name" value="RplA"/>
</dbReference>
<dbReference type="Pfam" id="PF03330">
    <property type="entry name" value="DPBB_1"/>
    <property type="match status" value="1"/>
</dbReference>
<comment type="similarity">
    <text evidence="3 4">Belongs to the RlpA family.</text>
</comment>
<accession>A0ABS6XLZ2</accession>
<dbReference type="PANTHER" id="PTHR34183:SF8">
    <property type="entry name" value="ENDOLYTIC PEPTIDOGLYCAN TRANSGLYCOSYLASE RLPA-RELATED"/>
    <property type="match status" value="1"/>
</dbReference>
<dbReference type="PANTHER" id="PTHR34183">
    <property type="entry name" value="ENDOLYTIC PEPTIDOGLYCAN TRANSGLYCOSYLASE RLPA"/>
    <property type="match status" value="1"/>
</dbReference>
<keyword evidence="1 3" id="KW-0456">Lyase</keyword>
<name>A0ABS6XLZ2_9SPHN</name>
<dbReference type="InterPro" id="IPR009009">
    <property type="entry name" value="RlpA-like_DPBB"/>
</dbReference>
<dbReference type="Proteomes" id="UP001197214">
    <property type="component" value="Unassembled WGS sequence"/>
</dbReference>
<protein>
    <recommendedName>
        <fullName evidence="3">Endolytic peptidoglycan transglycosylase RlpA</fullName>
        <ecNumber evidence="3">4.2.2.-</ecNumber>
    </recommendedName>
</protein>
<keyword evidence="7" id="KW-1185">Reference proteome</keyword>
<proteinExistence type="inferred from homology"/>
<dbReference type="EMBL" id="JAHWZX010000008">
    <property type="protein sequence ID" value="MBW4331237.1"/>
    <property type="molecule type" value="Genomic_DNA"/>
</dbReference>
<dbReference type="EC" id="4.2.2.-" evidence="3"/>
<dbReference type="HAMAP" id="MF_02071">
    <property type="entry name" value="RlpA"/>
    <property type="match status" value="1"/>
</dbReference>
<reference evidence="6 7" key="1">
    <citation type="submission" date="2021-07" db="EMBL/GenBank/DDBJ databases">
        <title>Stakelama flava sp. nov., a novel endophytic bacterium isolated from branch of Kandelia candel.</title>
        <authorList>
            <person name="Tuo L."/>
        </authorList>
    </citation>
    <scope>NUCLEOTIDE SEQUENCE [LARGE SCALE GENOMIC DNA]</scope>
    <source>
        <strain evidence="6 7">CBK3Z-3</strain>
    </source>
</reference>
<comment type="caution">
    <text evidence="6">The sequence shown here is derived from an EMBL/GenBank/DDBJ whole genome shotgun (WGS) entry which is preliminary data.</text>
</comment>
<keyword evidence="2 3" id="KW-0961">Cell wall biogenesis/degradation</keyword>
<evidence type="ECO:0000256" key="3">
    <source>
        <dbReference type="HAMAP-Rule" id="MF_02071"/>
    </source>
</evidence>
<evidence type="ECO:0000313" key="7">
    <source>
        <dbReference type="Proteomes" id="UP001197214"/>
    </source>
</evidence>
<dbReference type="InterPro" id="IPR034718">
    <property type="entry name" value="RlpA"/>
</dbReference>
<evidence type="ECO:0000313" key="6">
    <source>
        <dbReference type="EMBL" id="MBW4331237.1"/>
    </source>
</evidence>
<sequence>MLRMGVAVLLLGVLALGFGWWHRANAMEQVALGNGLAGVDPALAAAAKPVRQIRPTPMETLRRISRSMGFGRASHYGPGLEGNPTASGEAFNPRRLTAAHRTLPLGSRVRVINPTNGRSVVVRINDRGPFVKGRVIDLSTAAARRIGLMKQGVGRVELRLLINESV</sequence>
<evidence type="ECO:0000256" key="1">
    <source>
        <dbReference type="ARBA" id="ARBA00023239"/>
    </source>
</evidence>
<dbReference type="NCBIfam" id="TIGR00413">
    <property type="entry name" value="rlpA"/>
    <property type="match status" value="1"/>
</dbReference>
<dbReference type="CDD" id="cd22268">
    <property type="entry name" value="DPBB_RlpA-like"/>
    <property type="match status" value="1"/>
</dbReference>
<evidence type="ECO:0000256" key="2">
    <source>
        <dbReference type="ARBA" id="ARBA00023316"/>
    </source>
</evidence>
<gene>
    <name evidence="3" type="primary">rlpA</name>
    <name evidence="6" type="ORF">KY084_10175</name>
</gene>